<accession>A0A0J7Y7Q4</accession>
<organism evidence="1 2">
    <name type="scientific">Novosphingobium barchaimii LL02</name>
    <dbReference type="NCBI Taxonomy" id="1114963"/>
    <lineage>
        <taxon>Bacteria</taxon>
        <taxon>Pseudomonadati</taxon>
        <taxon>Pseudomonadota</taxon>
        <taxon>Alphaproteobacteria</taxon>
        <taxon>Sphingomonadales</taxon>
        <taxon>Sphingomonadaceae</taxon>
        <taxon>Novosphingobium</taxon>
    </lineage>
</organism>
<dbReference type="AlphaFoldDB" id="A0A0J7Y7Q4"/>
<dbReference type="Proteomes" id="UP000052268">
    <property type="component" value="Unassembled WGS sequence"/>
</dbReference>
<sequence>MARFGARLKNRATGSVQIDDLYANMAMRSKATQTTTGTTEWTYYGANMPVIAIACASPTFVNYVRRDDAANAWIFNLRTNTAGGSASITCYEFGDPPALGPGWGTRIKRGGVVKYDSRHRYARIVTTLRGDLDATASTGPGVSLPAGKAYAVVMGNMTGRQTRTIIQQGGTQQGYTDGMASWAFGVSISGGAVSSQSIQTYYNSTFIPVPPGPPPPAAYDRRMTQYSWAILDVTNY</sequence>
<proteinExistence type="predicted"/>
<dbReference type="EMBL" id="JACU01000002">
    <property type="protein sequence ID" value="KMS59969.1"/>
    <property type="molecule type" value="Genomic_DNA"/>
</dbReference>
<comment type="caution">
    <text evidence="1">The sequence shown here is derived from an EMBL/GenBank/DDBJ whole genome shotgun (WGS) entry which is preliminary data.</text>
</comment>
<evidence type="ECO:0000313" key="2">
    <source>
        <dbReference type="Proteomes" id="UP000052268"/>
    </source>
</evidence>
<dbReference type="PATRIC" id="fig|1114963.3.peg.429"/>
<gene>
    <name evidence="1" type="ORF">V474_07655</name>
</gene>
<evidence type="ECO:0000313" key="1">
    <source>
        <dbReference type="EMBL" id="KMS59969.1"/>
    </source>
</evidence>
<protein>
    <submittedName>
        <fullName evidence="1">Uncharacterized protein</fullName>
    </submittedName>
</protein>
<keyword evidence="2" id="KW-1185">Reference proteome</keyword>
<name>A0A0J7Y7Q4_9SPHN</name>
<reference evidence="1 2" key="1">
    <citation type="journal article" date="2015" name="G3 (Bethesda)">
        <title>Insights into Ongoing Evolution of the Hexachlorocyclohexane Catabolic Pathway from Comparative Genomics of Ten Sphingomonadaceae Strains.</title>
        <authorList>
            <person name="Pearce S.L."/>
            <person name="Oakeshott J.G."/>
            <person name="Pandey G."/>
        </authorList>
    </citation>
    <scope>NUCLEOTIDE SEQUENCE [LARGE SCALE GENOMIC DNA]</scope>
    <source>
        <strain evidence="1 2">LL02</strain>
    </source>
</reference>